<dbReference type="EC" id="2.1.1.80" evidence="2"/>
<reference evidence="8" key="1">
    <citation type="submission" date="2024-01" db="EMBL/GenBank/DDBJ databases">
        <title>Bank of Algae and Cyanobacteria of the Azores (BACA) strain genomes.</title>
        <authorList>
            <person name="Luz R."/>
            <person name="Cordeiro R."/>
            <person name="Fonseca A."/>
            <person name="Goncalves V."/>
        </authorList>
    </citation>
    <scope>NUCLEOTIDE SEQUENCE</scope>
    <source>
        <strain evidence="8">BACA0141</strain>
    </source>
</reference>
<dbReference type="RefSeq" id="WP_330485934.1">
    <property type="nucleotide sequence ID" value="NZ_JAZBJZ010000138.1"/>
</dbReference>
<dbReference type="InterPro" id="IPR011990">
    <property type="entry name" value="TPR-like_helical_dom_sf"/>
</dbReference>
<dbReference type="InterPro" id="IPR050903">
    <property type="entry name" value="Bact_Chemotaxis_MeTrfase"/>
</dbReference>
<accession>A0AAW9Q8F6</accession>
<dbReference type="SMART" id="SM00138">
    <property type="entry name" value="MeTrc"/>
    <property type="match status" value="1"/>
</dbReference>
<dbReference type="SUPFAM" id="SSF53335">
    <property type="entry name" value="S-adenosyl-L-methionine-dependent methyltransferases"/>
    <property type="match status" value="1"/>
</dbReference>
<dbReference type="Gene3D" id="1.25.40.10">
    <property type="entry name" value="Tetratricopeptide repeat domain"/>
    <property type="match status" value="1"/>
</dbReference>
<dbReference type="InterPro" id="IPR000780">
    <property type="entry name" value="CheR_MeTrfase"/>
</dbReference>
<comment type="caution">
    <text evidence="8">The sequence shown here is derived from an EMBL/GenBank/DDBJ whole genome shotgun (WGS) entry which is preliminary data.</text>
</comment>
<keyword evidence="3 8" id="KW-0489">Methyltransferase</keyword>
<evidence type="ECO:0000256" key="5">
    <source>
        <dbReference type="ARBA" id="ARBA00022691"/>
    </source>
</evidence>
<dbReference type="EMBL" id="JAZBJZ010000138">
    <property type="protein sequence ID" value="MEE3719498.1"/>
    <property type="molecule type" value="Genomic_DNA"/>
</dbReference>
<sequence>MNPTLLQDFVQLIARHTGIQVQEKDRGELVKKIALRMTAQKLTTPEVYYQLLAIPSTQGSSGEADRLMRQEWEDLTLLLTTGETYFFRDRGQINLIKETILPEIIDQKLQAQAIVKTKPSLRIWSAGCSTGEEAYSLATMVKELIPNYLNWNLLILGTDINTESIEKAKAANYSEWSFRMVNPEVKRQYFTYQDKKQDKSWQLNEQMRRMVTFRAGNLLTDDYPNLSSNIYNMDIILCRNVFIYFNAADVETILGKFYKTLSSYGCLIVGHTELQDLNLQGFVPKVYEESIVYLRSEDMKLGQAISKSPAITQSRTTTERTIASQPLVTPSQTPLVNDSSTIKVKPVVKPPDRLVSSLELHNAKMLFERGEYPLVLQRVETILKQQPDNFEATYLMAQTYANLGQYEPAIAYCKQAIALNSMSMDIYHLLAHIAEEQGNLSQAKEYLKRTIYIDETAIAAYLDLGSIYKKEGDDRRAKKMFAVATELLEALPPDSTIQYRDKAKVSELLQQVKRNL</sequence>
<evidence type="ECO:0000259" key="7">
    <source>
        <dbReference type="PROSITE" id="PS50123"/>
    </source>
</evidence>
<dbReference type="GO" id="GO:0032259">
    <property type="term" value="P:methylation"/>
    <property type="evidence" value="ECO:0007669"/>
    <property type="project" value="UniProtKB-KW"/>
</dbReference>
<evidence type="ECO:0000256" key="2">
    <source>
        <dbReference type="ARBA" id="ARBA00012534"/>
    </source>
</evidence>
<dbReference type="PROSITE" id="PS50005">
    <property type="entry name" value="TPR"/>
    <property type="match status" value="1"/>
</dbReference>
<dbReference type="Gene3D" id="1.10.155.10">
    <property type="entry name" value="Chemotaxis receptor methyltransferase CheR, N-terminal domain"/>
    <property type="match status" value="1"/>
</dbReference>
<dbReference type="PROSITE" id="PS50123">
    <property type="entry name" value="CHER"/>
    <property type="match status" value="1"/>
</dbReference>
<dbReference type="PANTHER" id="PTHR24422">
    <property type="entry name" value="CHEMOTAXIS PROTEIN METHYLTRANSFERASE"/>
    <property type="match status" value="1"/>
</dbReference>
<dbReference type="InterPro" id="IPR019734">
    <property type="entry name" value="TPR_rpt"/>
</dbReference>
<protein>
    <recommendedName>
        <fullName evidence="2">protein-glutamate O-methyltransferase</fullName>
        <ecNumber evidence="2">2.1.1.80</ecNumber>
    </recommendedName>
</protein>
<dbReference type="Pfam" id="PF13181">
    <property type="entry name" value="TPR_8"/>
    <property type="match status" value="1"/>
</dbReference>
<feature type="domain" description="CheR-type methyltransferase" evidence="7">
    <location>
        <begin position="1"/>
        <end position="273"/>
    </location>
</feature>
<name>A0AAW9Q8F6_9CYAN</name>
<evidence type="ECO:0000256" key="6">
    <source>
        <dbReference type="PROSITE-ProRule" id="PRU00339"/>
    </source>
</evidence>
<evidence type="ECO:0000313" key="8">
    <source>
        <dbReference type="EMBL" id="MEE3719498.1"/>
    </source>
</evidence>
<evidence type="ECO:0000256" key="1">
    <source>
        <dbReference type="ARBA" id="ARBA00001541"/>
    </source>
</evidence>
<proteinExistence type="predicted"/>
<dbReference type="InterPro" id="IPR029063">
    <property type="entry name" value="SAM-dependent_MTases_sf"/>
</dbReference>
<dbReference type="AlphaFoldDB" id="A0AAW9Q8F6"/>
<organism evidence="8 9">
    <name type="scientific">Tumidithrix elongata BACA0141</name>
    <dbReference type="NCBI Taxonomy" id="2716417"/>
    <lineage>
        <taxon>Bacteria</taxon>
        <taxon>Bacillati</taxon>
        <taxon>Cyanobacteriota</taxon>
        <taxon>Cyanophyceae</taxon>
        <taxon>Pseudanabaenales</taxon>
        <taxon>Pseudanabaenaceae</taxon>
        <taxon>Tumidithrix</taxon>
        <taxon>Tumidithrix elongata</taxon>
    </lineage>
</organism>
<dbReference type="Pfam" id="PF01739">
    <property type="entry name" value="CheR"/>
    <property type="match status" value="1"/>
</dbReference>
<dbReference type="Pfam" id="PF12895">
    <property type="entry name" value="ANAPC3"/>
    <property type="match status" value="1"/>
</dbReference>
<keyword evidence="5" id="KW-0949">S-adenosyl-L-methionine</keyword>
<dbReference type="SMART" id="SM00028">
    <property type="entry name" value="TPR"/>
    <property type="match status" value="3"/>
</dbReference>
<feature type="repeat" description="TPR" evidence="6">
    <location>
        <begin position="390"/>
        <end position="423"/>
    </location>
</feature>
<dbReference type="SUPFAM" id="SSF48452">
    <property type="entry name" value="TPR-like"/>
    <property type="match status" value="1"/>
</dbReference>
<dbReference type="Gene3D" id="3.40.50.150">
    <property type="entry name" value="Vaccinia Virus protein VP39"/>
    <property type="match status" value="1"/>
</dbReference>
<keyword evidence="6" id="KW-0802">TPR repeat</keyword>
<dbReference type="GO" id="GO:0008983">
    <property type="term" value="F:protein-glutamate O-methyltransferase activity"/>
    <property type="evidence" value="ECO:0007669"/>
    <property type="project" value="UniProtKB-EC"/>
</dbReference>
<keyword evidence="4" id="KW-0808">Transferase</keyword>
<dbReference type="PANTHER" id="PTHR24422:SF19">
    <property type="entry name" value="CHEMOTAXIS PROTEIN METHYLTRANSFERASE"/>
    <property type="match status" value="1"/>
</dbReference>
<dbReference type="InterPro" id="IPR022642">
    <property type="entry name" value="CheR_C"/>
</dbReference>
<evidence type="ECO:0000313" key="9">
    <source>
        <dbReference type="Proteomes" id="UP001333818"/>
    </source>
</evidence>
<comment type="catalytic activity">
    <reaction evidence="1">
        <text>L-glutamyl-[protein] + S-adenosyl-L-methionine = [protein]-L-glutamate 5-O-methyl ester + S-adenosyl-L-homocysteine</text>
        <dbReference type="Rhea" id="RHEA:24452"/>
        <dbReference type="Rhea" id="RHEA-COMP:10208"/>
        <dbReference type="Rhea" id="RHEA-COMP:10311"/>
        <dbReference type="ChEBI" id="CHEBI:29973"/>
        <dbReference type="ChEBI" id="CHEBI:57856"/>
        <dbReference type="ChEBI" id="CHEBI:59789"/>
        <dbReference type="ChEBI" id="CHEBI:82795"/>
        <dbReference type="EC" id="2.1.1.80"/>
    </reaction>
</comment>
<evidence type="ECO:0000256" key="3">
    <source>
        <dbReference type="ARBA" id="ARBA00022603"/>
    </source>
</evidence>
<evidence type="ECO:0000256" key="4">
    <source>
        <dbReference type="ARBA" id="ARBA00022679"/>
    </source>
</evidence>
<gene>
    <name evidence="8" type="ORF">V2H45_22395</name>
</gene>
<dbReference type="PRINTS" id="PR00996">
    <property type="entry name" value="CHERMTFRASE"/>
</dbReference>
<dbReference type="InterPro" id="IPR036804">
    <property type="entry name" value="CheR_N_sf"/>
</dbReference>
<dbReference type="Proteomes" id="UP001333818">
    <property type="component" value="Unassembled WGS sequence"/>
</dbReference>
<keyword evidence="9" id="KW-1185">Reference proteome</keyword>